<comment type="similarity">
    <text evidence="1">Belongs to the carbon-nitrogen hydrolase superfamily. NIT1/NIT2 family.</text>
</comment>
<dbReference type="STRING" id="380248.SAMN05216251_101333"/>
<dbReference type="SUPFAM" id="SSF56317">
    <property type="entry name" value="Carbon-nitrogen hydrolase"/>
    <property type="match status" value="1"/>
</dbReference>
<keyword evidence="4" id="KW-1185">Reference proteome</keyword>
<dbReference type="EMBL" id="FONG01000001">
    <property type="protein sequence ID" value="SFE05730.1"/>
    <property type="molecule type" value="Genomic_DNA"/>
</dbReference>
<evidence type="ECO:0000313" key="3">
    <source>
        <dbReference type="EMBL" id="SFE05730.1"/>
    </source>
</evidence>
<keyword evidence="3" id="KW-0378">Hydrolase</keyword>
<name>A0A1I1XK11_9ACTN</name>
<sequence>MSSEHPNATDAVTSSCTSPAVPSLLLAAGQFAVRESWSANLGQARALVDRAEAAGADLLVLPEGVLARFPKHEQHRAVAAAQPLDGAFVGGLRAATAGKHVVVVAGVYEESGRGLPYNTLVVVRAGQVIARYRKLHLYDAFDGGESARMLAADEIPPVLRLGGFGISMLTCYDVRFPELSRLLALRGADILAVPAAWADGPGKADQWELAVRARALDNTVSVVASGECGPTCVGRSMIVDPLGSVLASTGHDPGLILARISHRQIDHARASLPVLRHWRFDVLATPRPSDAGPRHV</sequence>
<dbReference type="InterPro" id="IPR036526">
    <property type="entry name" value="C-N_Hydrolase_sf"/>
</dbReference>
<dbReference type="Proteomes" id="UP000199323">
    <property type="component" value="Unassembled WGS sequence"/>
</dbReference>
<accession>A0A1I1XK11</accession>
<gene>
    <name evidence="3" type="ORF">SAMN05216251_101333</name>
</gene>
<feature type="domain" description="CN hydrolase" evidence="2">
    <location>
        <begin position="24"/>
        <end position="262"/>
    </location>
</feature>
<dbReference type="PROSITE" id="PS50263">
    <property type="entry name" value="CN_HYDROLASE"/>
    <property type="match status" value="1"/>
</dbReference>
<proteinExistence type="inferred from homology"/>
<organism evidence="3 4">
    <name type="scientific">Actinacidiphila alni</name>
    <dbReference type="NCBI Taxonomy" id="380248"/>
    <lineage>
        <taxon>Bacteria</taxon>
        <taxon>Bacillati</taxon>
        <taxon>Actinomycetota</taxon>
        <taxon>Actinomycetes</taxon>
        <taxon>Kitasatosporales</taxon>
        <taxon>Streptomycetaceae</taxon>
        <taxon>Actinacidiphila</taxon>
    </lineage>
</organism>
<reference evidence="3 4" key="1">
    <citation type="submission" date="2016-10" db="EMBL/GenBank/DDBJ databases">
        <authorList>
            <person name="de Groot N.N."/>
        </authorList>
    </citation>
    <scope>NUCLEOTIDE SEQUENCE [LARGE SCALE GENOMIC DNA]</scope>
    <source>
        <strain evidence="3 4">CGMCC 4.3510</strain>
    </source>
</reference>
<evidence type="ECO:0000256" key="1">
    <source>
        <dbReference type="ARBA" id="ARBA00010613"/>
    </source>
</evidence>
<dbReference type="CDD" id="cd07581">
    <property type="entry name" value="nitrilase_3"/>
    <property type="match status" value="1"/>
</dbReference>
<dbReference type="RefSeq" id="WP_218160021.1">
    <property type="nucleotide sequence ID" value="NZ_FONG01000001.1"/>
</dbReference>
<dbReference type="PANTHER" id="PTHR23088">
    <property type="entry name" value="NITRILASE-RELATED"/>
    <property type="match status" value="1"/>
</dbReference>
<dbReference type="GO" id="GO:0016787">
    <property type="term" value="F:hydrolase activity"/>
    <property type="evidence" value="ECO:0007669"/>
    <property type="project" value="UniProtKB-KW"/>
</dbReference>
<protein>
    <submittedName>
        <fullName evidence="3">Predicted amidohydrolase</fullName>
    </submittedName>
</protein>
<dbReference type="Pfam" id="PF00795">
    <property type="entry name" value="CN_hydrolase"/>
    <property type="match status" value="1"/>
</dbReference>
<evidence type="ECO:0000313" key="4">
    <source>
        <dbReference type="Proteomes" id="UP000199323"/>
    </source>
</evidence>
<dbReference type="InterPro" id="IPR003010">
    <property type="entry name" value="C-N_Hydrolase"/>
</dbReference>
<dbReference type="Gene3D" id="3.60.110.10">
    <property type="entry name" value="Carbon-nitrogen hydrolase"/>
    <property type="match status" value="1"/>
</dbReference>
<evidence type="ECO:0000259" key="2">
    <source>
        <dbReference type="PROSITE" id="PS50263"/>
    </source>
</evidence>
<dbReference type="AlphaFoldDB" id="A0A1I1XK11"/>
<dbReference type="PANTHER" id="PTHR23088:SF27">
    <property type="entry name" value="DEAMINATED GLUTATHIONE AMIDASE"/>
    <property type="match status" value="1"/>
</dbReference>